<organism evidence="3 4">
    <name type="scientific">Actinoplanes xinjiangensis</name>
    <dbReference type="NCBI Taxonomy" id="512350"/>
    <lineage>
        <taxon>Bacteria</taxon>
        <taxon>Bacillati</taxon>
        <taxon>Actinomycetota</taxon>
        <taxon>Actinomycetes</taxon>
        <taxon>Micromonosporales</taxon>
        <taxon>Micromonosporaceae</taxon>
        <taxon>Actinoplanes</taxon>
    </lineage>
</organism>
<comment type="caution">
    <text evidence="3">The sequence shown here is derived from an EMBL/GenBank/DDBJ whole genome shotgun (WGS) entry which is preliminary data.</text>
</comment>
<feature type="compositionally biased region" description="Basic and acidic residues" evidence="1">
    <location>
        <begin position="29"/>
        <end position="45"/>
    </location>
</feature>
<evidence type="ECO:0000256" key="1">
    <source>
        <dbReference type="SAM" id="MobiDB-lite"/>
    </source>
</evidence>
<dbReference type="Pfam" id="PF19877">
    <property type="entry name" value="DUF6350"/>
    <property type="match status" value="1"/>
</dbReference>
<evidence type="ECO:0000313" key="4">
    <source>
        <dbReference type="Proteomes" id="UP000245697"/>
    </source>
</evidence>
<gene>
    <name evidence="3" type="ORF">BC793_115254</name>
</gene>
<dbReference type="AlphaFoldDB" id="A0A316F860"/>
<feature type="transmembrane region" description="Helical" evidence="2">
    <location>
        <begin position="100"/>
        <end position="128"/>
    </location>
</feature>
<feature type="transmembrane region" description="Helical" evidence="2">
    <location>
        <begin position="275"/>
        <end position="296"/>
    </location>
</feature>
<keyword evidence="2" id="KW-1133">Transmembrane helix</keyword>
<keyword evidence="2" id="KW-0812">Transmembrane</keyword>
<feature type="transmembrane region" description="Helical" evidence="2">
    <location>
        <begin position="375"/>
        <end position="396"/>
    </location>
</feature>
<dbReference type="EMBL" id="QGGR01000015">
    <property type="protein sequence ID" value="PWK42162.1"/>
    <property type="molecule type" value="Genomic_DNA"/>
</dbReference>
<keyword evidence="2" id="KW-0472">Membrane</keyword>
<keyword evidence="4" id="KW-1185">Reference proteome</keyword>
<dbReference type="RefSeq" id="WP_239170311.1">
    <property type="nucleotide sequence ID" value="NZ_BONA01000058.1"/>
</dbReference>
<sequence>MSSTTDRPGGSEDPFAVAEALQSVVRDTAAVDRERPGPAPEDRPTEAIPAGDRPGGEGTGDDPGEDGRRDTVIVDDAMLGRRETVRVPIQRRPARRGRGAPLPVAALFATLWAALLTYLPVAVVIGLARTLEGSGGLVAAAHAGLAGWLLGHGVPIGTSIGPLALTPLLLTVLIVWRLNRAGLHVTRAIGARHSGSFGRALVVAVAVGTAYTLIGILAAQLTDGRGTGISTGRAAAHFLALGVAGALLGALRGTGAVSTLARRVPPTLRHGIRTGLVAAFLIVGAGAVVGGLAVALGGAQAAEIIANYRTGVAGQAGITLLSIGYAVNASIWVAAYLLGPGFAIGTDSAVRLTEVTLGPPPMVPLIAGLPEGPLGAAGTVLLALPVIAGAVAGWTLTQRLRFGRESAWRATRRKSKGKVTVADVEPPWLLVMTSSLLAGPVAGLVLAGLAWASGGALGSGRLSVIGPEPVQTGIVAAIVVAVAVTLGAAATRAFRRR</sequence>
<reference evidence="3 4" key="1">
    <citation type="submission" date="2018-05" db="EMBL/GenBank/DDBJ databases">
        <title>Genomic Encyclopedia of Archaeal and Bacterial Type Strains, Phase II (KMG-II): from individual species to whole genera.</title>
        <authorList>
            <person name="Goeker M."/>
        </authorList>
    </citation>
    <scope>NUCLEOTIDE SEQUENCE [LARGE SCALE GENOMIC DNA]</scope>
    <source>
        <strain evidence="3 4">DSM 45184</strain>
    </source>
</reference>
<feature type="transmembrane region" description="Helical" evidence="2">
    <location>
        <begin position="472"/>
        <end position="494"/>
    </location>
</feature>
<feature type="region of interest" description="Disordered" evidence="1">
    <location>
        <begin position="27"/>
        <end position="69"/>
    </location>
</feature>
<proteinExistence type="predicted"/>
<accession>A0A316F860</accession>
<evidence type="ECO:0000256" key="2">
    <source>
        <dbReference type="SAM" id="Phobius"/>
    </source>
</evidence>
<evidence type="ECO:0000313" key="3">
    <source>
        <dbReference type="EMBL" id="PWK42162.1"/>
    </source>
</evidence>
<dbReference type="InterPro" id="IPR045931">
    <property type="entry name" value="DUF6350"/>
</dbReference>
<feature type="transmembrane region" description="Helical" evidence="2">
    <location>
        <begin position="234"/>
        <end position="254"/>
    </location>
</feature>
<protein>
    <submittedName>
        <fullName evidence="3">Uncharacterized protein</fullName>
    </submittedName>
</protein>
<feature type="transmembrane region" description="Helical" evidence="2">
    <location>
        <begin position="148"/>
        <end position="176"/>
    </location>
</feature>
<name>A0A316F860_9ACTN</name>
<feature type="transmembrane region" description="Helical" evidence="2">
    <location>
        <begin position="428"/>
        <end position="452"/>
    </location>
</feature>
<dbReference type="Proteomes" id="UP000245697">
    <property type="component" value="Unassembled WGS sequence"/>
</dbReference>
<feature type="transmembrane region" description="Helical" evidence="2">
    <location>
        <begin position="197"/>
        <end position="222"/>
    </location>
</feature>